<name>A0ABU5DB25_9BURK</name>
<accession>A0ABU5DB25</accession>
<evidence type="ECO:0000313" key="4">
    <source>
        <dbReference type="Proteomes" id="UP001285263"/>
    </source>
</evidence>
<keyword evidence="2" id="KW-0472">Membrane</keyword>
<gene>
    <name evidence="3" type="ORF">SNE35_03150</name>
</gene>
<comment type="caution">
    <text evidence="3">The sequence shown here is derived from an EMBL/GenBank/DDBJ whole genome shotgun (WGS) entry which is preliminary data.</text>
</comment>
<proteinExistence type="predicted"/>
<reference evidence="3 4" key="1">
    <citation type="submission" date="2023-11" db="EMBL/GenBank/DDBJ databases">
        <title>Paucibacter sp. nov., isolated from fresh soil in Korea.</title>
        <authorList>
            <person name="Le N.T.T."/>
        </authorList>
    </citation>
    <scope>NUCLEOTIDE SEQUENCE [LARGE SCALE GENOMIC DNA]</scope>
    <source>
        <strain evidence="3 4">R3-3</strain>
    </source>
</reference>
<dbReference type="RefSeq" id="WP_320421373.1">
    <property type="nucleotide sequence ID" value="NZ_JAXCLA010000001.1"/>
</dbReference>
<protein>
    <submittedName>
        <fullName evidence="3">Uncharacterized protein</fullName>
    </submittedName>
</protein>
<feature type="transmembrane region" description="Helical" evidence="2">
    <location>
        <begin position="35"/>
        <end position="54"/>
    </location>
</feature>
<evidence type="ECO:0000313" key="3">
    <source>
        <dbReference type="EMBL" id="MDY0743481.1"/>
    </source>
</evidence>
<keyword evidence="4" id="KW-1185">Reference proteome</keyword>
<evidence type="ECO:0000256" key="1">
    <source>
        <dbReference type="SAM" id="MobiDB-lite"/>
    </source>
</evidence>
<evidence type="ECO:0000256" key="2">
    <source>
        <dbReference type="SAM" id="Phobius"/>
    </source>
</evidence>
<keyword evidence="2" id="KW-1133">Transmembrane helix</keyword>
<dbReference type="Proteomes" id="UP001285263">
    <property type="component" value="Unassembled WGS sequence"/>
</dbReference>
<dbReference type="EMBL" id="JAXCLA010000001">
    <property type="protein sequence ID" value="MDY0743481.1"/>
    <property type="molecule type" value="Genomic_DNA"/>
</dbReference>
<keyword evidence="2" id="KW-0812">Transmembrane</keyword>
<feature type="region of interest" description="Disordered" evidence="1">
    <location>
        <begin position="1"/>
        <end position="29"/>
    </location>
</feature>
<sequence length="57" mass="6244">MSPMSLVHLSGQTLQASHENGDLPSPHGERGERNWAAFIGLALPLFVATLMVFARFH</sequence>
<organism evidence="3 4">
    <name type="scientific">Roseateles agri</name>
    <dbReference type="NCBI Taxonomy" id="3098619"/>
    <lineage>
        <taxon>Bacteria</taxon>
        <taxon>Pseudomonadati</taxon>
        <taxon>Pseudomonadota</taxon>
        <taxon>Betaproteobacteria</taxon>
        <taxon>Burkholderiales</taxon>
        <taxon>Sphaerotilaceae</taxon>
        <taxon>Roseateles</taxon>
    </lineage>
</organism>